<proteinExistence type="predicted"/>
<reference evidence="2 3" key="1">
    <citation type="submission" date="2023-05" db="EMBL/GenBank/DDBJ databases">
        <authorList>
            <person name="Gao F."/>
        </authorList>
    </citation>
    <scope>NUCLEOTIDE SEQUENCE [LARGE SCALE GENOMIC DNA]</scope>
    <source>
        <strain evidence="2 3">MIMF12</strain>
    </source>
</reference>
<evidence type="ECO:0000313" key="3">
    <source>
        <dbReference type="Proteomes" id="UP001302059"/>
    </source>
</evidence>
<organism evidence="2 3">
    <name type="scientific">Deinococcus rhizophilus</name>
    <dbReference type="NCBI Taxonomy" id="3049544"/>
    <lineage>
        <taxon>Bacteria</taxon>
        <taxon>Thermotogati</taxon>
        <taxon>Deinococcota</taxon>
        <taxon>Deinococci</taxon>
        <taxon>Deinococcales</taxon>
        <taxon>Deinococcaceae</taxon>
        <taxon>Deinococcus</taxon>
    </lineage>
</organism>
<feature type="region of interest" description="Disordered" evidence="1">
    <location>
        <begin position="1"/>
        <end position="45"/>
    </location>
</feature>
<protein>
    <submittedName>
        <fullName evidence="2">tRNA (Guanosine(37)-N1)-methyltransferase TrmD</fullName>
    </submittedName>
</protein>
<name>A0ABT7JKN7_9DEIO</name>
<keyword evidence="3" id="KW-1185">Reference proteome</keyword>
<dbReference type="EMBL" id="JASNGB010000240">
    <property type="protein sequence ID" value="MDL2345615.1"/>
    <property type="molecule type" value="Genomic_DNA"/>
</dbReference>
<sequence length="45" mass="4640">GLSPQDSAALLALGATPEDLAAWGAPPPPAPRRKRSRTPRPEPGL</sequence>
<evidence type="ECO:0000256" key="1">
    <source>
        <dbReference type="SAM" id="MobiDB-lite"/>
    </source>
</evidence>
<gene>
    <name evidence="2" type="ORF">QOL99_15870</name>
</gene>
<comment type="caution">
    <text evidence="2">The sequence shown here is derived from an EMBL/GenBank/DDBJ whole genome shotgun (WGS) entry which is preliminary data.</text>
</comment>
<dbReference type="Proteomes" id="UP001302059">
    <property type="component" value="Unassembled WGS sequence"/>
</dbReference>
<evidence type="ECO:0000313" key="2">
    <source>
        <dbReference type="EMBL" id="MDL2345615.1"/>
    </source>
</evidence>
<accession>A0ABT7JKN7</accession>
<feature type="non-terminal residue" evidence="2">
    <location>
        <position position="1"/>
    </location>
</feature>